<evidence type="ECO:0000256" key="1">
    <source>
        <dbReference type="SAM" id="Phobius"/>
    </source>
</evidence>
<accession>A0A370KFG5</accession>
<dbReference type="EMBL" id="NAAC01000044">
    <property type="protein sequence ID" value="RDJ03146.1"/>
    <property type="molecule type" value="Genomic_DNA"/>
</dbReference>
<protein>
    <submittedName>
        <fullName evidence="2">Uncharacterized protein</fullName>
    </submittedName>
</protein>
<keyword evidence="1" id="KW-0812">Transmembrane</keyword>
<evidence type="ECO:0000313" key="2">
    <source>
        <dbReference type="EMBL" id="RDJ03146.1"/>
    </source>
</evidence>
<keyword evidence="1" id="KW-1133">Transmembrane helix</keyword>
<evidence type="ECO:0000313" key="3">
    <source>
        <dbReference type="Proteomes" id="UP000254939"/>
    </source>
</evidence>
<organism evidence="2 3">
    <name type="scientific">Rhizobium grahamii</name>
    <dbReference type="NCBI Taxonomy" id="1120045"/>
    <lineage>
        <taxon>Bacteria</taxon>
        <taxon>Pseudomonadati</taxon>
        <taxon>Pseudomonadota</taxon>
        <taxon>Alphaproteobacteria</taxon>
        <taxon>Hyphomicrobiales</taxon>
        <taxon>Rhizobiaceae</taxon>
        <taxon>Rhizobium/Agrobacterium group</taxon>
        <taxon>Rhizobium</taxon>
    </lineage>
</organism>
<feature type="transmembrane region" description="Helical" evidence="1">
    <location>
        <begin position="52"/>
        <end position="73"/>
    </location>
</feature>
<reference evidence="2 3" key="1">
    <citation type="submission" date="2017-03" db="EMBL/GenBank/DDBJ databases">
        <title>Genome analysis of Rhizobial strains effectives or ineffectives for nitrogen fixation isolated from bean seeds.</title>
        <authorList>
            <person name="Peralta H."/>
            <person name="Aguilar-Vera A."/>
            <person name="Mora Y."/>
            <person name="Vargas-Lagunas C."/>
            <person name="Girard L."/>
            <person name="Mora J."/>
        </authorList>
    </citation>
    <scope>NUCLEOTIDE SEQUENCE [LARGE SCALE GENOMIC DNA]</scope>
    <source>
        <strain evidence="2 3">CCGM3</strain>
    </source>
</reference>
<comment type="caution">
    <text evidence="2">The sequence shown here is derived from an EMBL/GenBank/DDBJ whole genome shotgun (WGS) entry which is preliminary data.</text>
</comment>
<gene>
    <name evidence="2" type="ORF">B5K06_30545</name>
</gene>
<dbReference type="Proteomes" id="UP000254939">
    <property type="component" value="Unassembled WGS sequence"/>
</dbReference>
<proteinExistence type="predicted"/>
<dbReference type="AlphaFoldDB" id="A0A370KFG5"/>
<sequence>MAAKRKSAFLCSQGVSTMISVKADGTAEPNMQLQRSWNEAGDGGDSMRDRSIGLLIAVEVCALFWIATAFLIFGTH</sequence>
<keyword evidence="1" id="KW-0472">Membrane</keyword>
<name>A0A370KFG5_9HYPH</name>